<sequence length="225" mass="24896">MSGQKTLLTITGVTVAPDGTISEDTSRPVFEALINPTGYGHDFGVRYTKKRALGAPDMEPKFVAMQSEKLQLKELVLDGTGAVPGALVAVKEQVQNLRDTVYTYVGENHEPPIVEVVWGNLLFHGRCENLKFEYTMFMPDGQPLRAKVSMSLVEYKSQPEIVKEADQKSPDLTHLVTVVAGDTLPLLCARIYRDPAYYLEVARINGLTAFRQLQPGMSLRFPPLG</sequence>
<evidence type="ECO:0000259" key="1">
    <source>
        <dbReference type="Pfam" id="PF19266"/>
    </source>
</evidence>
<name>A0A6I2KUY4_9BURK</name>
<dbReference type="InterPro" id="IPR045361">
    <property type="entry name" value="CIS_tube_prot_N"/>
</dbReference>
<dbReference type="Proteomes" id="UP000433309">
    <property type="component" value="Unassembled WGS sequence"/>
</dbReference>
<proteinExistence type="predicted"/>
<feature type="domain" description="Contractile injection system tube protein N-terminal" evidence="1">
    <location>
        <begin position="23"/>
        <end position="160"/>
    </location>
</feature>
<evidence type="ECO:0000313" key="2">
    <source>
        <dbReference type="EMBL" id="MRW89718.1"/>
    </source>
</evidence>
<reference evidence="2 3" key="1">
    <citation type="submission" date="2019-11" db="EMBL/GenBank/DDBJ databases">
        <title>Novel species isolated from a subtropical stream in China.</title>
        <authorList>
            <person name="Lu H."/>
        </authorList>
    </citation>
    <scope>NUCLEOTIDE SEQUENCE [LARGE SCALE GENOMIC DNA]</scope>
    <source>
        <strain evidence="2 3">FT80W</strain>
    </source>
</reference>
<gene>
    <name evidence="2" type="ORF">GJ699_06960</name>
</gene>
<accession>A0A6I2KUY4</accession>
<organism evidence="2 3">
    <name type="scientific">Duganella guangzhouensis</name>
    <dbReference type="NCBI Taxonomy" id="2666084"/>
    <lineage>
        <taxon>Bacteria</taxon>
        <taxon>Pseudomonadati</taxon>
        <taxon>Pseudomonadota</taxon>
        <taxon>Betaproteobacteria</taxon>
        <taxon>Burkholderiales</taxon>
        <taxon>Oxalobacteraceae</taxon>
        <taxon>Telluria group</taxon>
        <taxon>Duganella</taxon>
    </lineage>
</organism>
<keyword evidence="3" id="KW-1185">Reference proteome</keyword>
<dbReference type="AlphaFoldDB" id="A0A6I2KUY4"/>
<dbReference type="EMBL" id="WKJK01000003">
    <property type="protein sequence ID" value="MRW89718.1"/>
    <property type="molecule type" value="Genomic_DNA"/>
</dbReference>
<dbReference type="Pfam" id="PF19266">
    <property type="entry name" value="CIS_tube"/>
    <property type="match status" value="1"/>
</dbReference>
<dbReference type="RefSeq" id="WP_154374475.1">
    <property type="nucleotide sequence ID" value="NZ_WKJK01000003.1"/>
</dbReference>
<protein>
    <submittedName>
        <fullName evidence="2">Peptidoglycan-binding protein</fullName>
    </submittedName>
</protein>
<comment type="caution">
    <text evidence="2">The sequence shown here is derived from an EMBL/GenBank/DDBJ whole genome shotgun (WGS) entry which is preliminary data.</text>
</comment>
<evidence type="ECO:0000313" key="3">
    <source>
        <dbReference type="Proteomes" id="UP000433309"/>
    </source>
</evidence>